<evidence type="ECO:0000256" key="4">
    <source>
        <dbReference type="ARBA" id="ARBA00023163"/>
    </source>
</evidence>
<comment type="caution">
    <text evidence="6">The sequence shown here is derived from an EMBL/GenBank/DDBJ whole genome shotgun (WGS) entry which is preliminary data.</text>
</comment>
<evidence type="ECO:0000256" key="3">
    <source>
        <dbReference type="ARBA" id="ARBA00023125"/>
    </source>
</evidence>
<sequence>MLMGQIMLLRHIHYFLAVAEHRGFTRAATALHVSQPALSQQIRQLEESLGAQLFDRSGRHIQLTDAGEAWLDYARNALRALEEGKRAIHDVEDLSRGSLRVAVTPTFTSWLIGPLMATFYARYPGISLALQEMSQEKMEELLLNDELDIGIAFDDVHSADIDVLPLLKESLALVVSESHPLAQQDCVALSHLNNEKLILLSEEFATREQIDRYCRQRELHPQIVMEANSINAILELVRRTTLTTLLPSPIAAQNEGLNAVSLKPQLLERTAVLLQRKGAWRTAAVKAFTTLAQEVTGAYPR</sequence>
<keyword evidence="3" id="KW-0238">DNA-binding</keyword>
<dbReference type="InterPro" id="IPR036388">
    <property type="entry name" value="WH-like_DNA-bd_sf"/>
</dbReference>
<dbReference type="Gene3D" id="3.40.190.290">
    <property type="match status" value="1"/>
</dbReference>
<feature type="domain" description="HTH lysR-type" evidence="5">
    <location>
        <begin position="7"/>
        <end position="64"/>
    </location>
</feature>
<gene>
    <name evidence="6" type="ORF">DFQ50_109286</name>
</gene>
<dbReference type="EMBL" id="QNRL01000009">
    <property type="protein sequence ID" value="RBP08516.1"/>
    <property type="molecule type" value="Genomic_DNA"/>
</dbReference>
<dbReference type="InterPro" id="IPR005119">
    <property type="entry name" value="LysR_subst-bd"/>
</dbReference>
<organism evidence="6 7">
    <name type="scientific">Pseudocitrobacter faecalis</name>
    <dbReference type="NCBI Taxonomy" id="1398493"/>
    <lineage>
        <taxon>Bacteria</taxon>
        <taxon>Pseudomonadati</taxon>
        <taxon>Pseudomonadota</taxon>
        <taxon>Gammaproteobacteria</taxon>
        <taxon>Enterobacterales</taxon>
        <taxon>Enterobacteriaceae</taxon>
        <taxon>Pseudocitrobacter</taxon>
    </lineage>
</organism>
<dbReference type="NCBIfam" id="NF008416">
    <property type="entry name" value="PRK11242.1"/>
    <property type="match status" value="1"/>
</dbReference>
<name>A0ABX9FV93_9ENTR</name>
<dbReference type="PANTHER" id="PTHR30419">
    <property type="entry name" value="HTH-TYPE TRANSCRIPTIONAL REGULATOR YBHD"/>
    <property type="match status" value="1"/>
</dbReference>
<dbReference type="PRINTS" id="PR00039">
    <property type="entry name" value="HTHLYSR"/>
</dbReference>
<keyword evidence="2" id="KW-0805">Transcription regulation</keyword>
<keyword evidence="7" id="KW-1185">Reference proteome</keyword>
<reference evidence="6 7" key="1">
    <citation type="submission" date="2018-06" db="EMBL/GenBank/DDBJ databases">
        <title>Genomic Encyclopedia of Type Strains, Phase IV (KMG-IV): sequencing the most valuable type-strain genomes for metagenomic binning, comparative biology and taxonomic classification.</title>
        <authorList>
            <person name="Goeker M."/>
        </authorList>
    </citation>
    <scope>NUCLEOTIDE SEQUENCE [LARGE SCALE GENOMIC DNA]</scope>
    <source>
        <strain evidence="6 7">DSM 27453</strain>
    </source>
</reference>
<protein>
    <submittedName>
        <fullName evidence="6">LysR family transcriptional regulator</fullName>
    </submittedName>
</protein>
<evidence type="ECO:0000259" key="5">
    <source>
        <dbReference type="PROSITE" id="PS50931"/>
    </source>
</evidence>
<evidence type="ECO:0000256" key="2">
    <source>
        <dbReference type="ARBA" id="ARBA00023015"/>
    </source>
</evidence>
<evidence type="ECO:0000313" key="7">
    <source>
        <dbReference type="Proteomes" id="UP000253201"/>
    </source>
</evidence>
<evidence type="ECO:0000313" key="6">
    <source>
        <dbReference type="EMBL" id="RBP08516.1"/>
    </source>
</evidence>
<dbReference type="Gene3D" id="1.10.10.10">
    <property type="entry name" value="Winged helix-like DNA-binding domain superfamily/Winged helix DNA-binding domain"/>
    <property type="match status" value="1"/>
</dbReference>
<dbReference type="InterPro" id="IPR036390">
    <property type="entry name" value="WH_DNA-bd_sf"/>
</dbReference>
<proteinExistence type="inferred from homology"/>
<keyword evidence="4" id="KW-0804">Transcription</keyword>
<dbReference type="InterPro" id="IPR000847">
    <property type="entry name" value="LysR_HTH_N"/>
</dbReference>
<dbReference type="Pfam" id="PF03466">
    <property type="entry name" value="LysR_substrate"/>
    <property type="match status" value="1"/>
</dbReference>
<dbReference type="Pfam" id="PF00126">
    <property type="entry name" value="HTH_1"/>
    <property type="match status" value="1"/>
</dbReference>
<dbReference type="Proteomes" id="UP000253201">
    <property type="component" value="Unassembled WGS sequence"/>
</dbReference>
<dbReference type="PROSITE" id="PS50931">
    <property type="entry name" value="HTH_LYSR"/>
    <property type="match status" value="1"/>
</dbReference>
<accession>A0ABX9FV93</accession>
<dbReference type="InterPro" id="IPR050950">
    <property type="entry name" value="HTH-type_LysR_regulators"/>
</dbReference>
<comment type="similarity">
    <text evidence="1">Belongs to the LysR transcriptional regulatory family.</text>
</comment>
<dbReference type="SUPFAM" id="SSF46785">
    <property type="entry name" value="Winged helix' DNA-binding domain"/>
    <property type="match status" value="1"/>
</dbReference>
<dbReference type="SUPFAM" id="SSF53850">
    <property type="entry name" value="Periplasmic binding protein-like II"/>
    <property type="match status" value="1"/>
</dbReference>
<evidence type="ECO:0000256" key="1">
    <source>
        <dbReference type="ARBA" id="ARBA00009437"/>
    </source>
</evidence>